<gene>
    <name evidence="1" type="ordered locus">BCG9842_A0105</name>
</gene>
<name>B7IZH8_BACC2</name>
<geneLocation type="plasmid" evidence="1 2">
    <name>pG9842_140</name>
</geneLocation>
<accession>B7IZH8</accession>
<dbReference type="EMBL" id="CP001188">
    <property type="protein sequence ID" value="ACK98806.1"/>
    <property type="molecule type" value="Genomic_DNA"/>
</dbReference>
<protein>
    <submittedName>
        <fullName evidence="1">Uncharacterized protein</fullName>
    </submittedName>
</protein>
<dbReference type="RefSeq" id="WP_001157043.1">
    <property type="nucleotide sequence ID" value="NC_011774.1"/>
</dbReference>
<dbReference type="KEGG" id="bcg:BCG9842_A0105"/>
<dbReference type="Proteomes" id="UP000006744">
    <property type="component" value="Plasmid pG9842_140"/>
</dbReference>
<evidence type="ECO:0000313" key="2">
    <source>
        <dbReference type="Proteomes" id="UP000006744"/>
    </source>
</evidence>
<keyword evidence="1" id="KW-0614">Plasmid</keyword>
<reference evidence="1 2" key="1">
    <citation type="submission" date="2008-10" db="EMBL/GenBank/DDBJ databases">
        <title>Genome sequence of Bacillus cereus G9842.</title>
        <authorList>
            <person name="Dodson R.J."/>
            <person name="Durkin A.S."/>
            <person name="Rosovitz M.J."/>
            <person name="Rasko D.A."/>
            <person name="Hoffmaster A."/>
            <person name="Ravel J."/>
            <person name="Sutton G."/>
        </authorList>
    </citation>
    <scope>NUCLEOTIDE SEQUENCE [LARGE SCALE GENOMIC DNA]</scope>
    <source>
        <strain evidence="1 2">G9842</strain>
        <plasmid evidence="1 2">pG9842_140</plasmid>
    </source>
</reference>
<dbReference type="AlphaFoldDB" id="B7IZH8"/>
<evidence type="ECO:0000313" key="1">
    <source>
        <dbReference type="EMBL" id="ACK98806.1"/>
    </source>
</evidence>
<organism evidence="1 2">
    <name type="scientific">Bacillus cereus (strain G9842)</name>
    <dbReference type="NCBI Taxonomy" id="405531"/>
    <lineage>
        <taxon>Bacteria</taxon>
        <taxon>Bacillati</taxon>
        <taxon>Bacillota</taxon>
        <taxon>Bacilli</taxon>
        <taxon>Bacillales</taxon>
        <taxon>Bacillaceae</taxon>
        <taxon>Bacillus</taxon>
        <taxon>Bacillus cereus group</taxon>
    </lineage>
</organism>
<proteinExistence type="predicted"/>
<sequence>MQELRFEDYRNKQRETERFYRSPEERQETKFIRNFGMRIIGTANAFTVRDGTDVFGKNIQFLNTKGKIIHYPVEKNSNNQSPLIVRKKDEIAINRMRGIQGNEDSIQVMDEHHQLAKQERPEQIETLKVFSENQERVHKGIFGDRIKELKSLEYYMKKYGIPEWAWEGQRPGYDLNNVKVNKVEGAKGNFKFRESNNELFRWAPGLHEDKEDLNIISKEENSSFEGFNILKKSLINNLQGTGLRNIQVKVTPSHGTETYVNFSYHEDRREEIENHLKKYANRYV</sequence>
<dbReference type="HOGENOM" id="CLU_978792_0_0_9"/>